<evidence type="ECO:0000313" key="2">
    <source>
        <dbReference type="Proteomes" id="UP000004508"/>
    </source>
</evidence>
<protein>
    <submittedName>
        <fullName evidence="1">Uncharacterized protein</fullName>
    </submittedName>
</protein>
<dbReference type="Proteomes" id="UP000004508">
    <property type="component" value="Unassembled WGS sequence"/>
</dbReference>
<comment type="caution">
    <text evidence="1">The sequence shown here is derived from an EMBL/GenBank/DDBJ whole genome shotgun (WGS) entry which is preliminary data.</text>
</comment>
<keyword evidence="2" id="KW-1185">Reference proteome</keyword>
<gene>
    <name evidence="1" type="ORF">Krac_1315</name>
</gene>
<sequence>MSLHREQVETTNQDWHTYVARERYNLSASIEQTFYEKSVAAGREREGVDGKVKNSSHTIYGKTLIPPRISLQSRLAPAFYRSNLGEEPAATQTNVALMALGENGELKASSENNLLTRFARRVTSSLAAIGFYKRSGTPPEPGDYRNTAASNTANVVVNTISAQETLDFPSIPASFHDGMPIMNEMREASHIADQMTIPPLEQMFDTPWNEAFRPLPSSMGSFSASMTSISSSMGGVAVSQTGRGRYRLAGHTTKIHLQAASPAAMAKVTLASTQIPLSPTAPRVPIAGTRRKESVSAYMPAVQKGSEKRASEDAMATHAPGLLPDTPMEMMRNSAYLTALKPVQTARQTKNTGSGVFESAQRDVTINHEQVSATSTVLVTLTSDPGPVVVHFVTLQPGVGFTVHLTAPASKQATFNYIVL</sequence>
<accession>D6U6T8</accession>
<dbReference type="EMBL" id="ADVG01000005">
    <property type="protein sequence ID" value="EFH80699.1"/>
    <property type="molecule type" value="Genomic_DNA"/>
</dbReference>
<name>D6U6T8_KTERA</name>
<reference evidence="1 2" key="1">
    <citation type="journal article" date="2011" name="Stand. Genomic Sci.">
        <title>Non-contiguous finished genome sequence and contextual data of the filamentous soil bacterium Ktedonobacter racemifer type strain (SOSP1-21).</title>
        <authorList>
            <person name="Chang Y.J."/>
            <person name="Land M."/>
            <person name="Hauser L."/>
            <person name="Chertkov O."/>
            <person name="Del Rio T.G."/>
            <person name="Nolan M."/>
            <person name="Copeland A."/>
            <person name="Tice H."/>
            <person name="Cheng J.F."/>
            <person name="Lucas S."/>
            <person name="Han C."/>
            <person name="Goodwin L."/>
            <person name="Pitluck S."/>
            <person name="Ivanova N."/>
            <person name="Ovchinikova G."/>
            <person name="Pati A."/>
            <person name="Chen A."/>
            <person name="Palaniappan K."/>
            <person name="Mavromatis K."/>
            <person name="Liolios K."/>
            <person name="Brettin T."/>
            <person name="Fiebig A."/>
            <person name="Rohde M."/>
            <person name="Abt B."/>
            <person name="Goker M."/>
            <person name="Detter J.C."/>
            <person name="Woyke T."/>
            <person name="Bristow J."/>
            <person name="Eisen J.A."/>
            <person name="Markowitz V."/>
            <person name="Hugenholtz P."/>
            <person name="Kyrpides N.C."/>
            <person name="Klenk H.P."/>
            <person name="Lapidus A."/>
        </authorList>
    </citation>
    <scope>NUCLEOTIDE SEQUENCE [LARGE SCALE GENOMIC DNA]</scope>
    <source>
        <strain evidence="2">DSM 44963</strain>
    </source>
</reference>
<proteinExistence type="predicted"/>
<evidence type="ECO:0000313" key="1">
    <source>
        <dbReference type="EMBL" id="EFH80699.1"/>
    </source>
</evidence>
<dbReference type="AlphaFoldDB" id="D6U6T8"/>
<dbReference type="InParanoid" id="D6U6T8"/>
<organism evidence="1 2">
    <name type="scientific">Ktedonobacter racemifer DSM 44963</name>
    <dbReference type="NCBI Taxonomy" id="485913"/>
    <lineage>
        <taxon>Bacteria</taxon>
        <taxon>Bacillati</taxon>
        <taxon>Chloroflexota</taxon>
        <taxon>Ktedonobacteria</taxon>
        <taxon>Ktedonobacterales</taxon>
        <taxon>Ktedonobacteraceae</taxon>
        <taxon>Ktedonobacter</taxon>
    </lineage>
</organism>